<reference evidence="1 2" key="1">
    <citation type="submission" date="2018-03" db="EMBL/GenBank/DDBJ databases">
        <title>The ancient ancestry and fast evolution of plastids.</title>
        <authorList>
            <person name="Moore K.R."/>
            <person name="Magnabosco C."/>
            <person name="Momper L."/>
            <person name="Gold D.A."/>
            <person name="Bosak T."/>
            <person name="Fournier G.P."/>
        </authorList>
    </citation>
    <scope>NUCLEOTIDE SEQUENCE [LARGE SCALE GENOMIC DNA]</scope>
    <source>
        <strain evidence="1 2">CCALA 037</strain>
    </source>
</reference>
<evidence type="ECO:0000313" key="2">
    <source>
        <dbReference type="Proteomes" id="UP000238937"/>
    </source>
</evidence>
<organism evidence="1 2">
    <name type="scientific">Chamaesiphon polymorphus CCALA 037</name>
    <dbReference type="NCBI Taxonomy" id="2107692"/>
    <lineage>
        <taxon>Bacteria</taxon>
        <taxon>Bacillati</taxon>
        <taxon>Cyanobacteriota</taxon>
        <taxon>Cyanophyceae</taxon>
        <taxon>Gomontiellales</taxon>
        <taxon>Chamaesiphonaceae</taxon>
        <taxon>Chamaesiphon</taxon>
    </lineage>
</organism>
<proteinExistence type="predicted"/>
<keyword evidence="2" id="KW-1185">Reference proteome</keyword>
<sequence>MPTGGECDRDLSLITRRDIEHLSVFTELKSRSLTIVPIDYTTKLTLSIASQAITRELATAQIDRNCSHHESENLRHCRCRSTRSIRQKE</sequence>
<gene>
    <name evidence="1" type="ORF">C7B77_04865</name>
</gene>
<comment type="caution">
    <text evidence="1">The sequence shown here is derived from an EMBL/GenBank/DDBJ whole genome shotgun (WGS) entry which is preliminary data.</text>
</comment>
<evidence type="ECO:0000313" key="1">
    <source>
        <dbReference type="EMBL" id="PSB58414.1"/>
    </source>
</evidence>
<protein>
    <submittedName>
        <fullName evidence="1">Uncharacterized protein</fullName>
    </submittedName>
</protein>
<dbReference type="Proteomes" id="UP000238937">
    <property type="component" value="Unassembled WGS sequence"/>
</dbReference>
<accession>A0A2T1GKR6</accession>
<dbReference type="EMBL" id="PVWO01000036">
    <property type="protein sequence ID" value="PSB58414.1"/>
    <property type="molecule type" value="Genomic_DNA"/>
</dbReference>
<dbReference type="AlphaFoldDB" id="A0A2T1GKR6"/>
<name>A0A2T1GKR6_9CYAN</name>